<proteinExistence type="predicted"/>
<keyword evidence="1" id="KW-0812">Transmembrane</keyword>
<reference evidence="2 3" key="1">
    <citation type="submission" date="2020-07" db="EMBL/GenBank/DDBJ databases">
        <title>Transfer of Campylobacter canadensis to the novel genus Avispirillum gen. nov., that also includes two novel species recovered from migratory waterfowl: Avispirillum anseris sp. nov. and Avispirillum brantae sp. nov.</title>
        <authorList>
            <person name="Miller W.G."/>
            <person name="Chapman M.H."/>
            <person name="Yee E."/>
            <person name="Inglis G.D."/>
        </authorList>
    </citation>
    <scope>NUCLEOTIDE SEQUENCE [LARGE SCALE GENOMIC DNA]</scope>
    <source>
        <strain evidence="2 3">L283</strain>
    </source>
</reference>
<keyword evidence="1" id="KW-1133">Transmembrane helix</keyword>
<dbReference type="EMBL" id="JACGBB010000004">
    <property type="protein sequence ID" value="MBZ7987103.1"/>
    <property type="molecule type" value="Genomic_DNA"/>
</dbReference>
<dbReference type="Proteomes" id="UP000786183">
    <property type="component" value="Unassembled WGS sequence"/>
</dbReference>
<keyword evidence="1" id="KW-0472">Membrane</keyword>
<feature type="transmembrane region" description="Helical" evidence="1">
    <location>
        <begin position="37"/>
        <end position="59"/>
    </location>
</feature>
<accession>A0ABS7WRD3</accession>
<gene>
    <name evidence="2" type="ORF">AVCANL283_03075</name>
</gene>
<protein>
    <submittedName>
        <fullName evidence="2">Uncharacterized protein</fullName>
    </submittedName>
</protein>
<sequence length="124" mass="15082">MSDFVSIHIFFVYFLLFLEFLYLFFTQYFKDAHSYIFRIRVFLPLYYSVLAACFFTGILLEAFKHFDNYSFKYSLVFILILFLSIYEFILFKKTRKQKKVKDFKKYALIIEFIKLLGSISVILL</sequence>
<dbReference type="RefSeq" id="WP_224325229.1">
    <property type="nucleotide sequence ID" value="NZ_JACGBB010000004.1"/>
</dbReference>
<feature type="transmembrane region" description="Helical" evidence="1">
    <location>
        <begin position="6"/>
        <end position="25"/>
    </location>
</feature>
<comment type="caution">
    <text evidence="2">The sequence shown here is derived from an EMBL/GenBank/DDBJ whole genome shotgun (WGS) entry which is preliminary data.</text>
</comment>
<evidence type="ECO:0000256" key="1">
    <source>
        <dbReference type="SAM" id="Phobius"/>
    </source>
</evidence>
<evidence type="ECO:0000313" key="2">
    <source>
        <dbReference type="EMBL" id="MBZ7987103.1"/>
    </source>
</evidence>
<organism evidence="2 3">
    <name type="scientific">Campylobacter canadensis</name>
    <dbReference type="NCBI Taxonomy" id="449520"/>
    <lineage>
        <taxon>Bacteria</taxon>
        <taxon>Pseudomonadati</taxon>
        <taxon>Campylobacterota</taxon>
        <taxon>Epsilonproteobacteria</taxon>
        <taxon>Campylobacterales</taxon>
        <taxon>Campylobacteraceae</taxon>
        <taxon>Campylobacter</taxon>
    </lineage>
</organism>
<evidence type="ECO:0000313" key="3">
    <source>
        <dbReference type="Proteomes" id="UP000786183"/>
    </source>
</evidence>
<keyword evidence="3" id="KW-1185">Reference proteome</keyword>
<name>A0ABS7WRD3_9BACT</name>
<feature type="transmembrane region" description="Helical" evidence="1">
    <location>
        <begin position="71"/>
        <end position="91"/>
    </location>
</feature>